<dbReference type="Proteomes" id="UP000216840">
    <property type="component" value="Unassembled WGS sequence"/>
</dbReference>
<feature type="signal peptide" evidence="1">
    <location>
        <begin position="1"/>
        <end position="17"/>
    </location>
</feature>
<dbReference type="CDD" id="cd00146">
    <property type="entry name" value="PKD"/>
    <property type="match status" value="1"/>
</dbReference>
<gene>
    <name evidence="2" type="ORF">CA834_12950</name>
</gene>
<dbReference type="EMBL" id="NGJN01000007">
    <property type="protein sequence ID" value="OZV67219.1"/>
    <property type="molecule type" value="Genomic_DNA"/>
</dbReference>
<dbReference type="PROSITE" id="PS51257">
    <property type="entry name" value="PROKAR_LIPOPROTEIN"/>
    <property type="match status" value="1"/>
</dbReference>
<dbReference type="AlphaFoldDB" id="A0A265UPN4"/>
<evidence type="ECO:0000313" key="3">
    <source>
        <dbReference type="Proteomes" id="UP000216840"/>
    </source>
</evidence>
<keyword evidence="3" id="KW-1185">Reference proteome</keyword>
<accession>A0A265UPN4</accession>
<evidence type="ECO:0000256" key="1">
    <source>
        <dbReference type="SAM" id="SignalP"/>
    </source>
</evidence>
<dbReference type="InterPro" id="IPR035986">
    <property type="entry name" value="PKD_dom_sf"/>
</dbReference>
<evidence type="ECO:0000313" key="2">
    <source>
        <dbReference type="EMBL" id="OZV67219.1"/>
    </source>
</evidence>
<sequence>MKKFGYIICLSVLTLLAACSEDERDIDFINDAPAPSDVSVLFISTADNSGSVSMIPTGTGASFFDIYFTGSTTQPERVSPGEVIQTIYEEGVYTVRTIATGVNGKQTEVEQTLDVSFIPPQNLEVTVVNDGSVSNTVRVNATAEFGINYEVDFGEEDGDGDVVGANIGEEIVYEYDAPGLYTITVTAFSAAIETTEVVFEDFEVTEILAPIASAPIPPARSEGDVIGIFSEAYPYDENNDFTPFWGQPNEGYSADIFDLDGDLMLQYTNLSYQGIQLAVPTDVSQMETLHVDVWTPNDIDAKISPISPGPNEAAFDLDLNPGEWTSFDIPLSFFTDANPLVDLTQIIQFKFDGVPSGEGTIFVDNLYFYRPPTGPPPMAGTWRMSADEGFFVGEGSAVYFACNSSDGCSTTRACYFDDLYVFGADGSFINDLGAESWIEGWQGGSEACGTPVPPHDGSNPATYTYDPENSQVTLNGVGAYIGLPKVINGAEISNPADAPQSITYNVTLTDNNNRMVVEIFINATVFWQYVLERVSEPSPVEGTWVMSPNEGFFVGEGSAVYFACNSSDGCATTRACYFDDLYIFNADGSFTNDLGAESWIEGWQGGSEACGPPVPPHDGSNPATYAYDANAGTLTLDGVGAYIGLPKVINGAEISNPADAPQNITYNVELTDNNTRMVVDIFINATVFWQYVLQKI</sequence>
<evidence type="ECO:0008006" key="4">
    <source>
        <dbReference type="Google" id="ProtNLM"/>
    </source>
</evidence>
<dbReference type="SUPFAM" id="SSF49785">
    <property type="entry name" value="Galactose-binding domain-like"/>
    <property type="match status" value="1"/>
</dbReference>
<feature type="chain" id="PRO_5013238374" description="PKD domain-containing protein" evidence="1">
    <location>
        <begin position="18"/>
        <end position="696"/>
    </location>
</feature>
<organism evidence="2 3">
    <name type="scientific">Winogradskyella aurantia</name>
    <dbReference type="NCBI Taxonomy" id="1915063"/>
    <lineage>
        <taxon>Bacteria</taxon>
        <taxon>Pseudomonadati</taxon>
        <taxon>Bacteroidota</taxon>
        <taxon>Flavobacteriia</taxon>
        <taxon>Flavobacteriales</taxon>
        <taxon>Flavobacteriaceae</taxon>
        <taxon>Winogradskyella</taxon>
    </lineage>
</organism>
<dbReference type="Gene3D" id="2.60.120.430">
    <property type="entry name" value="Galactose-binding lectin"/>
    <property type="match status" value="1"/>
</dbReference>
<reference evidence="2 3" key="1">
    <citation type="submission" date="2017-05" db="EMBL/GenBank/DDBJ databases">
        <title>The draft genome sequence of Idiomarina salinarum WNB302.</title>
        <authorList>
            <person name="Sun Y."/>
            <person name="Chen B."/>
            <person name="Du Z."/>
        </authorList>
    </citation>
    <scope>NUCLEOTIDE SEQUENCE [LARGE SCALE GENOMIC DNA]</scope>
    <source>
        <strain evidence="2 3">WNB302</strain>
    </source>
</reference>
<dbReference type="OrthoDB" id="5381604at2"/>
<protein>
    <recommendedName>
        <fullName evidence="4">PKD domain-containing protein</fullName>
    </recommendedName>
</protein>
<dbReference type="Gene3D" id="2.60.40.10">
    <property type="entry name" value="Immunoglobulins"/>
    <property type="match status" value="1"/>
</dbReference>
<dbReference type="SUPFAM" id="SSF49299">
    <property type="entry name" value="PKD domain"/>
    <property type="match status" value="1"/>
</dbReference>
<keyword evidence="1" id="KW-0732">Signal</keyword>
<name>A0A265UPN4_9FLAO</name>
<dbReference type="RefSeq" id="WP_094969140.1">
    <property type="nucleotide sequence ID" value="NZ_NGJN01000007.1"/>
</dbReference>
<dbReference type="InterPro" id="IPR013783">
    <property type="entry name" value="Ig-like_fold"/>
</dbReference>
<proteinExistence type="predicted"/>
<comment type="caution">
    <text evidence="2">The sequence shown here is derived from an EMBL/GenBank/DDBJ whole genome shotgun (WGS) entry which is preliminary data.</text>
</comment>
<dbReference type="InterPro" id="IPR008979">
    <property type="entry name" value="Galactose-bd-like_sf"/>
</dbReference>